<evidence type="ECO:0000256" key="4">
    <source>
        <dbReference type="SAM" id="MobiDB-lite"/>
    </source>
</evidence>
<dbReference type="InterPro" id="IPR001911">
    <property type="entry name" value="Ribosomal_bS21"/>
</dbReference>
<evidence type="ECO:0000313" key="5">
    <source>
        <dbReference type="EMBL" id="KAF4628808.1"/>
    </source>
</evidence>
<comment type="caution">
    <text evidence="5">The sequence shown here is derived from an EMBL/GenBank/DDBJ whole genome shotgun (WGS) entry which is preliminary data.</text>
</comment>
<dbReference type="GO" id="GO:0070124">
    <property type="term" value="P:mitochondrial translational initiation"/>
    <property type="evidence" value="ECO:0007669"/>
    <property type="project" value="TreeGrafter"/>
</dbReference>
<evidence type="ECO:0008006" key="7">
    <source>
        <dbReference type="Google" id="ProtNLM"/>
    </source>
</evidence>
<evidence type="ECO:0000256" key="2">
    <source>
        <dbReference type="ARBA" id="ARBA00022980"/>
    </source>
</evidence>
<keyword evidence="6" id="KW-1185">Reference proteome</keyword>
<dbReference type="Proteomes" id="UP000566819">
    <property type="component" value="Unassembled WGS sequence"/>
</dbReference>
<sequence length="271" mass="30322">MEVRRAADMLLRSNALPVASFLAPTCNIRWPTQRKALSRQAHPRCINRAFGTGSRKQAIQPPSTSSSAPSPESPESSTLSSEQAEPPKPEPETISSLSNSLWAKPSARPSPFAFRSSSDPSKPTNSAVEMLRNLASRPSRHSSQIDVSRMSDPAAPAESFQSKEEKDLMGALDLDLQLSGPPPAAKVPMRLDPSLGRSLHISEQLDPSRAFIMLDQSCGRNKIRQDLNRQRFHERPGLKRKRLRRERWRKRFNNGFKTVVARVKQLKQQGW</sequence>
<evidence type="ECO:0000256" key="3">
    <source>
        <dbReference type="ARBA" id="ARBA00023274"/>
    </source>
</evidence>
<gene>
    <name evidence="5" type="ORF">G7Y89_g9345</name>
</gene>
<dbReference type="OrthoDB" id="2501249at2759"/>
<reference evidence="5 6" key="1">
    <citation type="submission" date="2020-03" db="EMBL/GenBank/DDBJ databases">
        <title>Draft Genome Sequence of Cudoniella acicularis.</title>
        <authorList>
            <person name="Buettner E."/>
            <person name="Kellner H."/>
        </authorList>
    </citation>
    <scope>NUCLEOTIDE SEQUENCE [LARGE SCALE GENOMIC DNA]</scope>
    <source>
        <strain evidence="5 6">DSM 108380</strain>
    </source>
</reference>
<keyword evidence="3" id="KW-0687">Ribonucleoprotein</keyword>
<proteinExistence type="inferred from homology"/>
<dbReference type="GO" id="GO:0005763">
    <property type="term" value="C:mitochondrial small ribosomal subunit"/>
    <property type="evidence" value="ECO:0007669"/>
    <property type="project" value="TreeGrafter"/>
</dbReference>
<keyword evidence="2" id="KW-0689">Ribosomal protein</keyword>
<dbReference type="PANTHER" id="PTHR41237">
    <property type="entry name" value="37S RIBOSOMAL PROTEIN MRP21, MITOCHONDRIAL"/>
    <property type="match status" value="1"/>
</dbReference>
<organism evidence="5 6">
    <name type="scientific">Cudoniella acicularis</name>
    <dbReference type="NCBI Taxonomy" id="354080"/>
    <lineage>
        <taxon>Eukaryota</taxon>
        <taxon>Fungi</taxon>
        <taxon>Dikarya</taxon>
        <taxon>Ascomycota</taxon>
        <taxon>Pezizomycotina</taxon>
        <taxon>Leotiomycetes</taxon>
        <taxon>Helotiales</taxon>
        <taxon>Tricladiaceae</taxon>
        <taxon>Cudoniella</taxon>
    </lineage>
</organism>
<evidence type="ECO:0000256" key="1">
    <source>
        <dbReference type="ARBA" id="ARBA00006640"/>
    </source>
</evidence>
<dbReference type="GO" id="GO:0003735">
    <property type="term" value="F:structural constituent of ribosome"/>
    <property type="evidence" value="ECO:0007669"/>
    <property type="project" value="InterPro"/>
</dbReference>
<dbReference type="EMBL" id="JAAMPI010000759">
    <property type="protein sequence ID" value="KAF4628808.1"/>
    <property type="molecule type" value="Genomic_DNA"/>
</dbReference>
<dbReference type="Pfam" id="PF01165">
    <property type="entry name" value="Ribosomal_S21"/>
    <property type="match status" value="1"/>
</dbReference>
<feature type="compositionally biased region" description="Low complexity" evidence="4">
    <location>
        <begin position="61"/>
        <end position="82"/>
    </location>
</feature>
<dbReference type="InterPro" id="IPR052837">
    <property type="entry name" value="Mitoribosomal_bS21"/>
</dbReference>
<feature type="region of interest" description="Disordered" evidence="4">
    <location>
        <begin position="135"/>
        <end position="164"/>
    </location>
</feature>
<evidence type="ECO:0000313" key="6">
    <source>
        <dbReference type="Proteomes" id="UP000566819"/>
    </source>
</evidence>
<name>A0A8H4RFS5_9HELO</name>
<accession>A0A8H4RFS5</accession>
<dbReference type="PANTHER" id="PTHR41237:SF1">
    <property type="entry name" value="SMALL RIBOSOMAL SUBUNIT PROTEIN BS21M"/>
    <property type="match status" value="1"/>
</dbReference>
<feature type="region of interest" description="Disordered" evidence="4">
    <location>
        <begin position="49"/>
        <end position="102"/>
    </location>
</feature>
<protein>
    <recommendedName>
        <fullName evidence="7">Ribosomal protein S21</fullName>
    </recommendedName>
</protein>
<comment type="similarity">
    <text evidence="1">Belongs to the bacterial ribosomal protein bS21 family.</text>
</comment>
<dbReference type="AlphaFoldDB" id="A0A8H4RFS5"/>